<reference evidence="1 2" key="1">
    <citation type="submission" date="2016-05" db="EMBL/GenBank/DDBJ databases">
        <authorList>
            <person name="Lavstsen T."/>
            <person name="Jespersen J.S."/>
        </authorList>
    </citation>
    <scope>NUCLEOTIDE SEQUENCE [LARGE SCALE GENOMIC DNA]</scope>
    <source>
        <strain evidence="1 2">KCJ1736</strain>
    </source>
</reference>
<accession>A0A176X8K0</accession>
<proteinExistence type="predicted"/>
<dbReference type="EMBL" id="LXPS01000022">
    <property type="protein sequence ID" value="OAE43812.1"/>
    <property type="molecule type" value="Genomic_DNA"/>
</dbReference>
<organism evidence="1 2">
    <name type="scientific">Agrobacterium tumefaciens</name>
    <dbReference type="NCBI Taxonomy" id="358"/>
    <lineage>
        <taxon>Bacteria</taxon>
        <taxon>Pseudomonadati</taxon>
        <taxon>Pseudomonadota</taxon>
        <taxon>Alphaproteobacteria</taxon>
        <taxon>Hyphomicrobiales</taxon>
        <taxon>Rhizobiaceae</taxon>
        <taxon>Rhizobium/Agrobacterium group</taxon>
        <taxon>Agrobacterium</taxon>
        <taxon>Agrobacterium tumefaciens complex</taxon>
    </lineage>
</organism>
<evidence type="ECO:0000313" key="2">
    <source>
        <dbReference type="Proteomes" id="UP000077098"/>
    </source>
</evidence>
<evidence type="ECO:0000313" key="1">
    <source>
        <dbReference type="EMBL" id="OAE43812.1"/>
    </source>
</evidence>
<name>A0A176X8K0_AGRTU</name>
<sequence length="61" mass="6763">MLRDNRVTAGFRTALFDATQREGLSVNEFVLRAAAEKLRASGRDFPGIFSSGDIDRNMRSA</sequence>
<gene>
    <name evidence="1" type="ORF">A7J57_04800</name>
</gene>
<dbReference type="AlphaFoldDB" id="A0A176X8K0"/>
<comment type="caution">
    <text evidence="1">The sequence shown here is derived from an EMBL/GenBank/DDBJ whole genome shotgun (WGS) entry which is preliminary data.</text>
</comment>
<protein>
    <submittedName>
        <fullName evidence="1">Uncharacterized protein</fullName>
    </submittedName>
</protein>
<dbReference type="Proteomes" id="UP000077098">
    <property type="component" value="Unassembled WGS sequence"/>
</dbReference>